<reference evidence="2 3" key="1">
    <citation type="submission" date="2021-07" db="EMBL/GenBank/DDBJ databases">
        <title>Actinomadura sp. PM05-2 isolated from lichen.</title>
        <authorList>
            <person name="Somphong A."/>
            <person name="Phongsopitanun W."/>
            <person name="Tanasupawat S."/>
            <person name="Peongsungnone V."/>
        </authorList>
    </citation>
    <scope>NUCLEOTIDE SEQUENCE [LARGE SCALE GENOMIC DNA]</scope>
    <source>
        <strain evidence="2 3">PM05-2</strain>
    </source>
</reference>
<keyword evidence="3" id="KW-1185">Reference proteome</keyword>
<gene>
    <name evidence="2" type="ORF">K1Y72_01605</name>
</gene>
<accession>A0ABS7FN79</accession>
<keyword evidence="1" id="KW-0812">Transmembrane</keyword>
<dbReference type="Proteomes" id="UP000774570">
    <property type="component" value="Unassembled WGS sequence"/>
</dbReference>
<keyword evidence="1" id="KW-1133">Transmembrane helix</keyword>
<comment type="caution">
    <text evidence="2">The sequence shown here is derived from an EMBL/GenBank/DDBJ whole genome shotgun (WGS) entry which is preliminary data.</text>
</comment>
<name>A0ABS7FN79_9ACTN</name>
<evidence type="ECO:0000256" key="1">
    <source>
        <dbReference type="SAM" id="Phobius"/>
    </source>
</evidence>
<organism evidence="2 3">
    <name type="scientific">Actinomadura parmotrematis</name>
    <dbReference type="NCBI Taxonomy" id="2864039"/>
    <lineage>
        <taxon>Bacteria</taxon>
        <taxon>Bacillati</taxon>
        <taxon>Actinomycetota</taxon>
        <taxon>Actinomycetes</taxon>
        <taxon>Streptosporangiales</taxon>
        <taxon>Thermomonosporaceae</taxon>
        <taxon>Actinomadura</taxon>
    </lineage>
</organism>
<dbReference type="RefSeq" id="WP_220162466.1">
    <property type="nucleotide sequence ID" value="NZ_JAIBOA010000001.1"/>
</dbReference>
<dbReference type="EMBL" id="JAIBOA010000001">
    <property type="protein sequence ID" value="MBW8481047.1"/>
    <property type="molecule type" value="Genomic_DNA"/>
</dbReference>
<sequence length="56" mass="5716">MDVAGLHLTYAGIALFGLGLFLLAGVFSLLRQGLKAGAVIVLVLAALAFAGGVMWQ</sequence>
<evidence type="ECO:0000313" key="2">
    <source>
        <dbReference type="EMBL" id="MBW8481047.1"/>
    </source>
</evidence>
<protein>
    <submittedName>
        <fullName evidence="2">Uncharacterized protein</fullName>
    </submittedName>
</protein>
<proteinExistence type="predicted"/>
<feature type="transmembrane region" description="Helical" evidence="1">
    <location>
        <begin position="37"/>
        <end position="55"/>
    </location>
</feature>
<feature type="transmembrane region" description="Helical" evidence="1">
    <location>
        <begin position="6"/>
        <end position="30"/>
    </location>
</feature>
<keyword evidence="1" id="KW-0472">Membrane</keyword>
<evidence type="ECO:0000313" key="3">
    <source>
        <dbReference type="Proteomes" id="UP000774570"/>
    </source>
</evidence>